<reference evidence="5" key="2">
    <citation type="submission" date="2021-04" db="EMBL/GenBank/DDBJ databases">
        <authorList>
            <person name="Podell S."/>
        </authorList>
    </citation>
    <scope>NUCLEOTIDE SEQUENCE</scope>
    <source>
        <strain evidence="5">Hildebrandi</strain>
    </source>
</reference>
<dbReference type="EMBL" id="JAGRRH010000007">
    <property type="protein sequence ID" value="KAG7366189.1"/>
    <property type="molecule type" value="Genomic_DNA"/>
</dbReference>
<evidence type="ECO:0000313" key="5">
    <source>
        <dbReference type="EMBL" id="KAG7338892.1"/>
    </source>
</evidence>
<feature type="domain" description="Rad50/SbcC-type AAA" evidence="4">
    <location>
        <begin position="608"/>
        <end position="875"/>
    </location>
</feature>
<evidence type="ECO:0000313" key="6">
    <source>
        <dbReference type="EMBL" id="KAG7366189.1"/>
    </source>
</evidence>
<evidence type="ECO:0000259" key="4">
    <source>
        <dbReference type="Pfam" id="PF13476"/>
    </source>
</evidence>
<keyword evidence="1" id="KW-0175">Coiled coil</keyword>
<feature type="domain" description="Calcineurin-like phosphoesterase" evidence="3">
    <location>
        <begin position="210"/>
        <end position="297"/>
    </location>
</feature>
<dbReference type="Pfam" id="PF00149">
    <property type="entry name" value="Metallophos"/>
    <property type="match status" value="1"/>
</dbReference>
<dbReference type="InterPro" id="IPR004843">
    <property type="entry name" value="Calcineurin-like_PHP"/>
</dbReference>
<protein>
    <submittedName>
        <fullName evidence="5">SMC domain containing protein</fullName>
    </submittedName>
</protein>
<gene>
    <name evidence="5" type="ORF">IV203_004792</name>
    <name evidence="6" type="ORF">IV203_028859</name>
</gene>
<dbReference type="Proteomes" id="UP000693970">
    <property type="component" value="Unassembled WGS sequence"/>
</dbReference>
<evidence type="ECO:0000256" key="1">
    <source>
        <dbReference type="SAM" id="Coils"/>
    </source>
</evidence>
<dbReference type="Pfam" id="PF13476">
    <property type="entry name" value="AAA_23"/>
    <property type="match status" value="1"/>
</dbReference>
<dbReference type="OrthoDB" id="18797at2759"/>
<dbReference type="InterPro" id="IPR038729">
    <property type="entry name" value="Rad50/SbcC_AAA"/>
</dbReference>
<dbReference type="GO" id="GO:0016887">
    <property type="term" value="F:ATP hydrolysis activity"/>
    <property type="evidence" value="ECO:0007669"/>
    <property type="project" value="InterPro"/>
</dbReference>
<sequence>MVQAMMHHQLRIYQRRWQSSVFCYSFVIKNRPTTILSRPLQQPMQQQQPRPPSHRFNAALSRRTYRHSTELYDIKKKQWNVGDPVVITTAAIPTRGEVVSVRGAGWYSIKLSSDQQIVKVRSNQLKSIQEEYVNILAASSENNNETSLSVPGPTLEADPGRPPLHPPPPPLIQDLDALLKDATVDPSRISNIEREFLKQVAHHAQYEKWIVFTDLHCSPSTLNTSLQVLDVVHETAMQHNAGILFLGDFWHHRGILRVDCLNAVLKSLESWRVPLVMIPGNHDQVTLGGHDHGLTPLANAYRVRTTDGDNDDTVAGPLILSYPTVFRKGLFVPHIRDTATMESVLQSQLAQDATALFVHAEVKGALMNDLLISTHGIPPSSFPSHKSIYSGHFHKPHIVQSSFSRDGAETSTVSVEYLGSPYEVSLAEAEQDKQLVLLDQNWQCEQRIPLNLGRKHFKISSWEDLLQLQMTDGESKGGGHKHLKKGDRVVLTLPAQRREGFLDSNENAMLNNHVQLLRTNGVMLEVREDSTRPFSTMLPNNPLNDIAPEEMTPESIWKAYLKDAEMRESIDENVSSSLLRTGLEILEDIARDGVEKSQEGQFDLKLNQITVHGFGPFRESITYPLYNRGLVLLRGLNSEAGPDSNGSGKSSLAMATLWALTGTLDARRSMDMKVADVINDDSKMARVTVEGFINDVPFVVSRTKTPSRGDLFFQLDGVDMTTQSMKETQILLEERLGIVPELLLRSIFHGQHGMNDLLEATDAKLKEELSLVVPVDLWQTAATIARARTRDAKKQYDELEGMKRVRSGDIENLERKIDEAKATRDEKFLRFKKAKMQLDSIIANTEHDMSGLPDPENPMDIQRQLDTLAKEIQTLLLQLDEKAKSRESALIPLQVKLEEAMVTRDTLSQQLAEQNMKIATSKVEVSAAATELKKLEAKWSLDLSQGIPSSLVPPEVCPTCLQPLSQKGSHHDHINIEETIKKEVELAFRAIQSAESELNNAMLIWKQYSNTTDSLDTEIEILQREISEQSQKWDSVVNKFQGDIQKKRNSQTELTSQLSSFVKKSQQTKERDAATATFNMEQMALQHASEVIEGLESELCSAMDMLKQIDSEKEHQETKRRLLSDVAERCGQRGVQAFILQNVVESLQLSAQRYLDCLSEGGQRLELSLDAGEKLSRMAYVRGPDGAFKQRPLSTLSGGQWRRCSLALSFAFAELVARRGRLKSSLMILDEPLTHLDRSGRTKFGEVVRMMINGGTIEDESLLFELQFSTVILILQDLSAEELEEAFDRMDTVVRANGGSYVQLDEE</sequence>
<dbReference type="GO" id="GO:0006302">
    <property type="term" value="P:double-strand break repair"/>
    <property type="evidence" value="ECO:0007669"/>
    <property type="project" value="InterPro"/>
</dbReference>
<comment type="caution">
    <text evidence="5">The sequence shown here is derived from an EMBL/GenBank/DDBJ whole genome shotgun (WGS) entry which is preliminary data.</text>
</comment>
<evidence type="ECO:0000256" key="2">
    <source>
        <dbReference type="SAM" id="MobiDB-lite"/>
    </source>
</evidence>
<dbReference type="PANTHER" id="PTHR32114">
    <property type="entry name" value="ABC TRANSPORTER ABCH.3"/>
    <property type="match status" value="1"/>
</dbReference>
<dbReference type="CDD" id="cd00267">
    <property type="entry name" value="ABC_ATPase"/>
    <property type="match status" value="1"/>
</dbReference>
<evidence type="ECO:0000259" key="3">
    <source>
        <dbReference type="Pfam" id="PF00149"/>
    </source>
</evidence>
<dbReference type="PANTHER" id="PTHR32114:SF2">
    <property type="entry name" value="ABC TRANSPORTER ABCH.3"/>
    <property type="match status" value="1"/>
</dbReference>
<dbReference type="EMBL" id="JAGRRH010000046">
    <property type="protein sequence ID" value="KAG7338892.1"/>
    <property type="molecule type" value="Genomic_DNA"/>
</dbReference>
<reference evidence="5" key="1">
    <citation type="journal article" date="2021" name="Sci. Rep.">
        <title>Diploid genomic architecture of Nitzschia inconspicua, an elite biomass production diatom.</title>
        <authorList>
            <person name="Oliver A."/>
            <person name="Podell S."/>
            <person name="Pinowska A."/>
            <person name="Traller J.C."/>
            <person name="Smith S.R."/>
            <person name="McClure R."/>
            <person name="Beliaev A."/>
            <person name="Bohutskyi P."/>
            <person name="Hill E.A."/>
            <person name="Rabines A."/>
            <person name="Zheng H."/>
            <person name="Allen L.Z."/>
            <person name="Kuo A."/>
            <person name="Grigoriev I.V."/>
            <person name="Allen A.E."/>
            <person name="Hazlebeck D."/>
            <person name="Allen E.E."/>
        </authorList>
    </citation>
    <scope>NUCLEOTIDE SEQUENCE</scope>
    <source>
        <strain evidence="5">Hildebrandi</strain>
    </source>
</reference>
<feature type="region of interest" description="Disordered" evidence="2">
    <location>
        <begin position="143"/>
        <end position="167"/>
    </location>
</feature>
<proteinExistence type="predicted"/>
<name>A0A9K3P957_9STRA</name>
<feature type="coiled-coil region" evidence="1">
    <location>
        <begin position="897"/>
        <end position="938"/>
    </location>
</feature>
<accession>A0A9K3P957</accession>
<evidence type="ECO:0000313" key="7">
    <source>
        <dbReference type="Proteomes" id="UP000693970"/>
    </source>
</evidence>
<keyword evidence="7" id="KW-1185">Reference proteome</keyword>
<organism evidence="5 7">
    <name type="scientific">Nitzschia inconspicua</name>
    <dbReference type="NCBI Taxonomy" id="303405"/>
    <lineage>
        <taxon>Eukaryota</taxon>
        <taxon>Sar</taxon>
        <taxon>Stramenopiles</taxon>
        <taxon>Ochrophyta</taxon>
        <taxon>Bacillariophyta</taxon>
        <taxon>Bacillariophyceae</taxon>
        <taxon>Bacillariophycidae</taxon>
        <taxon>Bacillariales</taxon>
        <taxon>Bacillariaceae</taxon>
        <taxon>Nitzschia</taxon>
    </lineage>
</organism>